<dbReference type="InParanoid" id="A0A200Q6V0"/>
<reference evidence="9 10" key="1">
    <citation type="journal article" date="2017" name="Mol. Plant">
        <title>The Genome of Medicinal Plant Macleaya cordata Provides New Insights into Benzylisoquinoline Alkaloids Metabolism.</title>
        <authorList>
            <person name="Liu X."/>
            <person name="Liu Y."/>
            <person name="Huang P."/>
            <person name="Ma Y."/>
            <person name="Qing Z."/>
            <person name="Tang Q."/>
            <person name="Cao H."/>
            <person name="Cheng P."/>
            <person name="Zheng Y."/>
            <person name="Yuan Z."/>
            <person name="Zhou Y."/>
            <person name="Liu J."/>
            <person name="Tang Z."/>
            <person name="Zhuo Y."/>
            <person name="Zhang Y."/>
            <person name="Yu L."/>
            <person name="Huang J."/>
            <person name="Yang P."/>
            <person name="Peng Q."/>
            <person name="Zhang J."/>
            <person name="Jiang W."/>
            <person name="Zhang Z."/>
            <person name="Lin K."/>
            <person name="Ro D.K."/>
            <person name="Chen X."/>
            <person name="Xiong X."/>
            <person name="Shang Y."/>
            <person name="Huang S."/>
            <person name="Zeng J."/>
        </authorList>
    </citation>
    <scope>NUCLEOTIDE SEQUENCE [LARGE SCALE GENOMIC DNA]</scope>
    <source>
        <strain evidence="10">cv. BLH2017</strain>
        <tissue evidence="9">Root</tissue>
    </source>
</reference>
<keyword evidence="10" id="KW-1185">Reference proteome</keyword>
<dbReference type="PROSITE" id="PS00086">
    <property type="entry name" value="CYTOCHROME_P450"/>
    <property type="match status" value="1"/>
</dbReference>
<dbReference type="GO" id="GO:0005506">
    <property type="term" value="F:iron ion binding"/>
    <property type="evidence" value="ECO:0007669"/>
    <property type="project" value="InterPro"/>
</dbReference>
<evidence type="ECO:0000256" key="4">
    <source>
        <dbReference type="ARBA" id="ARBA00023002"/>
    </source>
</evidence>
<keyword evidence="8" id="KW-0732">Signal</keyword>
<dbReference type="GO" id="GO:0004497">
    <property type="term" value="F:monooxygenase activity"/>
    <property type="evidence" value="ECO:0007669"/>
    <property type="project" value="UniProtKB-KW"/>
</dbReference>
<sequence length="478" mass="54433">MNASIFFILLLVLLPVFLFICRGRRRSPKKLPPGSLGIPIVGQSLSFLRALQANTGEQWLEERVRKYGPISKLNLFGASTVFLTGPTANKFLFTNDGTVIANQQPKPIKMILGDRNLTELRGEDHKRVRGAIVSFLKPEVLKKNVVKMDGMVRQHFETQWKGRQEVKVYPLIRALTFDLICSSLFGLEQGVQRERLLDDFHLFTQGMWSVPVNLPFTRFNTGLRASRRIRQLVGDLMVERRAALERGQASPDADLITCFLSVHGEDHAEMITEKEILDNAIVVMFAGHETSSSLITFLIQFLANYPVAYDSVLHEHEEIAKNKAPGEPLTWEDLGRMKYTWRAAMETLRMIPPVFGTFRTAQKDFEYEGYLIPKGWQVFRAASTTHMDDEIFPESRKFDPERFENQGSFPPYSFVPFGGGLRVCPGYEYAKIETLITIHYLVTEFTWKLCCTDEAVTYDPIPMPSQGLLIQLEPKATT</sequence>
<dbReference type="InterPro" id="IPR002401">
    <property type="entry name" value="Cyt_P450_E_grp-I"/>
</dbReference>
<evidence type="ECO:0000256" key="5">
    <source>
        <dbReference type="ARBA" id="ARBA00023004"/>
    </source>
</evidence>
<dbReference type="FunFam" id="1.10.630.10:FF:000022">
    <property type="entry name" value="Taxadiene 5-alpha hydroxylase"/>
    <property type="match status" value="1"/>
</dbReference>
<accession>A0A200Q6V0</accession>
<dbReference type="PANTHER" id="PTHR24286:SF190">
    <property type="entry name" value="CYTOCHROME P450"/>
    <property type="match status" value="1"/>
</dbReference>
<evidence type="ECO:0000256" key="8">
    <source>
        <dbReference type="SAM" id="SignalP"/>
    </source>
</evidence>
<evidence type="ECO:0000313" key="10">
    <source>
        <dbReference type="Proteomes" id="UP000195402"/>
    </source>
</evidence>
<feature type="chain" id="PRO_5013210616" evidence="8">
    <location>
        <begin position="24"/>
        <end position="478"/>
    </location>
</feature>
<evidence type="ECO:0000313" key="9">
    <source>
        <dbReference type="EMBL" id="OVA06097.1"/>
    </source>
</evidence>
<keyword evidence="7" id="KW-0503">Monooxygenase</keyword>
<dbReference type="OrthoDB" id="3945418at2759"/>
<dbReference type="AlphaFoldDB" id="A0A200Q6V0"/>
<feature type="binding site" description="axial binding residue" evidence="6">
    <location>
        <position position="424"/>
    </location>
    <ligand>
        <name>heme</name>
        <dbReference type="ChEBI" id="CHEBI:30413"/>
    </ligand>
    <ligandPart>
        <name>Fe</name>
        <dbReference type="ChEBI" id="CHEBI:18248"/>
    </ligandPart>
</feature>
<dbReference type="EMBL" id="MVGT01002959">
    <property type="protein sequence ID" value="OVA06097.1"/>
    <property type="molecule type" value="Genomic_DNA"/>
</dbReference>
<dbReference type="InterPro" id="IPR001128">
    <property type="entry name" value="Cyt_P450"/>
</dbReference>
<keyword evidence="6 7" id="KW-0349">Heme</keyword>
<dbReference type="GO" id="GO:0016705">
    <property type="term" value="F:oxidoreductase activity, acting on paired donors, with incorporation or reduction of molecular oxygen"/>
    <property type="evidence" value="ECO:0007669"/>
    <property type="project" value="InterPro"/>
</dbReference>
<name>A0A200Q6V0_MACCD</name>
<dbReference type="PRINTS" id="PR00385">
    <property type="entry name" value="P450"/>
</dbReference>
<proteinExistence type="inferred from homology"/>
<dbReference type="InterPro" id="IPR017972">
    <property type="entry name" value="Cyt_P450_CS"/>
</dbReference>
<dbReference type="GO" id="GO:0033075">
    <property type="term" value="P:isoquinoline alkaloid biosynthetic process"/>
    <property type="evidence" value="ECO:0007669"/>
    <property type="project" value="UniProtKB-ARBA"/>
</dbReference>
<keyword evidence="4 7" id="KW-0560">Oxidoreductase</keyword>
<dbReference type="PANTHER" id="PTHR24286">
    <property type="entry name" value="CYTOCHROME P450 26"/>
    <property type="match status" value="1"/>
</dbReference>
<dbReference type="GO" id="GO:0016125">
    <property type="term" value="P:sterol metabolic process"/>
    <property type="evidence" value="ECO:0007669"/>
    <property type="project" value="TreeGrafter"/>
</dbReference>
<comment type="caution">
    <text evidence="9">The sequence shown here is derived from an EMBL/GenBank/DDBJ whole genome shotgun (WGS) entry which is preliminary data.</text>
</comment>
<dbReference type="OMA" id="NTGERWI"/>
<dbReference type="SUPFAM" id="SSF48264">
    <property type="entry name" value="Cytochrome P450"/>
    <property type="match status" value="1"/>
</dbReference>
<comment type="cofactor">
    <cofactor evidence="1 6">
        <name>heme</name>
        <dbReference type="ChEBI" id="CHEBI:30413"/>
    </cofactor>
</comment>
<dbReference type="CDD" id="cd11043">
    <property type="entry name" value="CYP90-like"/>
    <property type="match status" value="1"/>
</dbReference>
<evidence type="ECO:0000256" key="2">
    <source>
        <dbReference type="ARBA" id="ARBA00010617"/>
    </source>
</evidence>
<organism evidence="9 10">
    <name type="scientific">Macleaya cordata</name>
    <name type="common">Five-seeded plume-poppy</name>
    <name type="synonym">Bocconia cordata</name>
    <dbReference type="NCBI Taxonomy" id="56857"/>
    <lineage>
        <taxon>Eukaryota</taxon>
        <taxon>Viridiplantae</taxon>
        <taxon>Streptophyta</taxon>
        <taxon>Embryophyta</taxon>
        <taxon>Tracheophyta</taxon>
        <taxon>Spermatophyta</taxon>
        <taxon>Magnoliopsida</taxon>
        <taxon>Ranunculales</taxon>
        <taxon>Papaveraceae</taxon>
        <taxon>Papaveroideae</taxon>
        <taxon>Macleaya</taxon>
    </lineage>
</organism>
<dbReference type="GO" id="GO:0020037">
    <property type="term" value="F:heme binding"/>
    <property type="evidence" value="ECO:0007669"/>
    <property type="project" value="InterPro"/>
</dbReference>
<dbReference type="STRING" id="56857.A0A200Q6V0"/>
<dbReference type="Gene3D" id="1.10.630.10">
    <property type="entry name" value="Cytochrome P450"/>
    <property type="match status" value="1"/>
</dbReference>
<comment type="similarity">
    <text evidence="2 7">Belongs to the cytochrome P450 family.</text>
</comment>
<gene>
    <name evidence="9" type="ORF">BVC80_91g13</name>
</gene>
<evidence type="ECO:0000256" key="3">
    <source>
        <dbReference type="ARBA" id="ARBA00022723"/>
    </source>
</evidence>
<dbReference type="Proteomes" id="UP000195402">
    <property type="component" value="Unassembled WGS sequence"/>
</dbReference>
<evidence type="ECO:0000256" key="1">
    <source>
        <dbReference type="ARBA" id="ARBA00001971"/>
    </source>
</evidence>
<dbReference type="InterPro" id="IPR036396">
    <property type="entry name" value="Cyt_P450_sf"/>
</dbReference>
<keyword evidence="5 6" id="KW-0408">Iron</keyword>
<dbReference type="Pfam" id="PF00067">
    <property type="entry name" value="p450"/>
    <property type="match status" value="1"/>
</dbReference>
<evidence type="ECO:0000256" key="6">
    <source>
        <dbReference type="PIRSR" id="PIRSR602401-1"/>
    </source>
</evidence>
<keyword evidence="3 6" id="KW-0479">Metal-binding</keyword>
<dbReference type="PRINTS" id="PR00463">
    <property type="entry name" value="EP450I"/>
</dbReference>
<feature type="signal peptide" evidence="8">
    <location>
        <begin position="1"/>
        <end position="23"/>
    </location>
</feature>
<protein>
    <submittedName>
        <fullName evidence="9">Cytochrome P450</fullName>
    </submittedName>
</protein>
<evidence type="ECO:0000256" key="7">
    <source>
        <dbReference type="RuleBase" id="RU000461"/>
    </source>
</evidence>